<dbReference type="Proteomes" id="UP000019473">
    <property type="component" value="Unassembled WGS sequence"/>
</dbReference>
<dbReference type="VEuPathDB" id="FungiDB:A1O7_05188"/>
<evidence type="ECO:0000259" key="3">
    <source>
        <dbReference type="SMART" id="SM00829"/>
    </source>
</evidence>
<dbReference type="GeneID" id="19179773"/>
<keyword evidence="2" id="KW-0560">Oxidoreductase</keyword>
<dbReference type="RefSeq" id="XP_007757388.1">
    <property type="nucleotide sequence ID" value="XM_007759198.1"/>
</dbReference>
<dbReference type="PANTHER" id="PTHR45348:SF2">
    <property type="entry name" value="ZINC-TYPE ALCOHOL DEHYDROGENASE-LIKE PROTEIN C2E1P3.01"/>
    <property type="match status" value="1"/>
</dbReference>
<dbReference type="OrthoDB" id="48317at2759"/>
<sequence length="346" mass="37349">MKAIVHAGEAGEAVLVIDRPIPKLRPGYILVDVKAVALNPTDHKHLDNWHHKGALVGCDFAGVVSKVGSGYSKEWKVGDHICGFVHGSNELEFEDGAFAEQIVVKADVGLRIPDNLSFEEASTLGVGVITVGQALFMEMGLKRPSATGAVSPTGECILIYGGSTATGSVAIQFAKLAGLTPITVCSQHNFEFVKSLGAAAAFDYKDPACVSQIKQYIGHGRGPKYVFDTVSTEATANLCGQVIAPRGFWAYVLLGTKFPREDVRKIYPLAYLSVGERLQKGTLEFPASPRDFVFVSEWMLLVEELLRKGLVKPHPSQIEHGLENILGGLELMRQGKVSGKKLVYTV</sequence>
<dbReference type="GO" id="GO:0016651">
    <property type="term" value="F:oxidoreductase activity, acting on NAD(P)H"/>
    <property type="evidence" value="ECO:0007669"/>
    <property type="project" value="InterPro"/>
</dbReference>
<dbReference type="Pfam" id="PF08240">
    <property type="entry name" value="ADH_N"/>
    <property type="match status" value="1"/>
</dbReference>
<keyword evidence="5" id="KW-1185">Reference proteome</keyword>
<dbReference type="Gene3D" id="3.90.180.10">
    <property type="entry name" value="Medium-chain alcohol dehydrogenases, catalytic domain"/>
    <property type="match status" value="1"/>
</dbReference>
<dbReference type="SUPFAM" id="SSF50129">
    <property type="entry name" value="GroES-like"/>
    <property type="match status" value="1"/>
</dbReference>
<reference evidence="4 5" key="1">
    <citation type="submission" date="2013-03" db="EMBL/GenBank/DDBJ databases">
        <title>The Genome Sequence of Cladophialophora yegresii CBS 114405.</title>
        <authorList>
            <consortium name="The Broad Institute Genomics Platform"/>
            <person name="Cuomo C."/>
            <person name="de Hoog S."/>
            <person name="Gorbushina A."/>
            <person name="Walker B."/>
            <person name="Young S.K."/>
            <person name="Zeng Q."/>
            <person name="Gargeya S."/>
            <person name="Fitzgerald M."/>
            <person name="Haas B."/>
            <person name="Abouelleil A."/>
            <person name="Allen A.W."/>
            <person name="Alvarado L."/>
            <person name="Arachchi H.M."/>
            <person name="Berlin A.M."/>
            <person name="Chapman S.B."/>
            <person name="Gainer-Dewar J."/>
            <person name="Goldberg J."/>
            <person name="Griggs A."/>
            <person name="Gujja S."/>
            <person name="Hansen M."/>
            <person name="Howarth C."/>
            <person name="Imamovic A."/>
            <person name="Ireland A."/>
            <person name="Larimer J."/>
            <person name="McCowan C."/>
            <person name="Murphy C."/>
            <person name="Pearson M."/>
            <person name="Poon T.W."/>
            <person name="Priest M."/>
            <person name="Roberts A."/>
            <person name="Saif S."/>
            <person name="Shea T."/>
            <person name="Sisk P."/>
            <person name="Sykes S."/>
            <person name="Wortman J."/>
            <person name="Nusbaum C."/>
            <person name="Birren B."/>
        </authorList>
    </citation>
    <scope>NUCLEOTIDE SEQUENCE [LARGE SCALE GENOMIC DNA]</scope>
    <source>
        <strain evidence="4 5">CBS 114405</strain>
    </source>
</reference>
<proteinExistence type="inferred from homology"/>
<dbReference type="AlphaFoldDB" id="W9W7R5"/>
<protein>
    <recommendedName>
        <fullName evidence="3">Enoyl reductase (ER) domain-containing protein</fullName>
    </recommendedName>
</protein>
<gene>
    <name evidence="4" type="ORF">A1O7_05188</name>
</gene>
<dbReference type="InterPro" id="IPR047122">
    <property type="entry name" value="Trans-enoyl_RdTase-like"/>
</dbReference>
<evidence type="ECO:0000256" key="1">
    <source>
        <dbReference type="ARBA" id="ARBA00008072"/>
    </source>
</evidence>
<dbReference type="InterPro" id="IPR011032">
    <property type="entry name" value="GroES-like_sf"/>
</dbReference>
<organism evidence="4 5">
    <name type="scientific">Cladophialophora yegresii CBS 114405</name>
    <dbReference type="NCBI Taxonomy" id="1182544"/>
    <lineage>
        <taxon>Eukaryota</taxon>
        <taxon>Fungi</taxon>
        <taxon>Dikarya</taxon>
        <taxon>Ascomycota</taxon>
        <taxon>Pezizomycotina</taxon>
        <taxon>Eurotiomycetes</taxon>
        <taxon>Chaetothyriomycetidae</taxon>
        <taxon>Chaetothyriales</taxon>
        <taxon>Herpotrichiellaceae</taxon>
        <taxon>Cladophialophora</taxon>
    </lineage>
</organism>
<dbReference type="STRING" id="1182544.W9W7R5"/>
<dbReference type="PANTHER" id="PTHR45348">
    <property type="entry name" value="HYPOTHETICAL OXIDOREDUCTASE (EUROFUNG)"/>
    <property type="match status" value="1"/>
</dbReference>
<accession>W9W7R5</accession>
<evidence type="ECO:0000256" key="2">
    <source>
        <dbReference type="ARBA" id="ARBA00023002"/>
    </source>
</evidence>
<feature type="domain" description="Enoyl reductase (ER)" evidence="3">
    <location>
        <begin position="8"/>
        <end position="343"/>
    </location>
</feature>
<dbReference type="InterPro" id="IPR013154">
    <property type="entry name" value="ADH-like_N"/>
</dbReference>
<dbReference type="HOGENOM" id="CLU_026673_16_1_1"/>
<name>W9W7R5_9EURO</name>
<comment type="similarity">
    <text evidence="1">Belongs to the zinc-containing alcohol dehydrogenase family.</text>
</comment>
<dbReference type="Pfam" id="PF00107">
    <property type="entry name" value="ADH_zinc_N"/>
    <property type="match status" value="1"/>
</dbReference>
<comment type="caution">
    <text evidence="4">The sequence shown here is derived from an EMBL/GenBank/DDBJ whole genome shotgun (WGS) entry which is preliminary data.</text>
</comment>
<dbReference type="SUPFAM" id="SSF51735">
    <property type="entry name" value="NAD(P)-binding Rossmann-fold domains"/>
    <property type="match status" value="1"/>
</dbReference>
<evidence type="ECO:0000313" key="4">
    <source>
        <dbReference type="EMBL" id="EXJ61035.1"/>
    </source>
</evidence>
<dbReference type="EMBL" id="AMGW01000003">
    <property type="protein sequence ID" value="EXJ61035.1"/>
    <property type="molecule type" value="Genomic_DNA"/>
</dbReference>
<dbReference type="eggNOG" id="KOG1198">
    <property type="taxonomic scope" value="Eukaryota"/>
</dbReference>
<dbReference type="SMART" id="SM00829">
    <property type="entry name" value="PKS_ER"/>
    <property type="match status" value="1"/>
</dbReference>
<dbReference type="InterPro" id="IPR013149">
    <property type="entry name" value="ADH-like_C"/>
</dbReference>
<dbReference type="InterPro" id="IPR020843">
    <property type="entry name" value="ER"/>
</dbReference>
<evidence type="ECO:0000313" key="5">
    <source>
        <dbReference type="Proteomes" id="UP000019473"/>
    </source>
</evidence>
<dbReference type="InterPro" id="IPR036291">
    <property type="entry name" value="NAD(P)-bd_dom_sf"/>
</dbReference>
<dbReference type="Gene3D" id="3.40.50.720">
    <property type="entry name" value="NAD(P)-binding Rossmann-like Domain"/>
    <property type="match status" value="1"/>
</dbReference>
<dbReference type="CDD" id="cd08249">
    <property type="entry name" value="enoyl_reductase_like"/>
    <property type="match status" value="1"/>
</dbReference>